<dbReference type="PANTHER" id="PTHR30537">
    <property type="entry name" value="HTH-TYPE TRANSCRIPTIONAL REGULATOR"/>
    <property type="match status" value="1"/>
</dbReference>
<evidence type="ECO:0000313" key="7">
    <source>
        <dbReference type="Proteomes" id="UP000635316"/>
    </source>
</evidence>
<proteinExistence type="inferred from homology"/>
<evidence type="ECO:0000256" key="4">
    <source>
        <dbReference type="ARBA" id="ARBA00023163"/>
    </source>
</evidence>
<comment type="similarity">
    <text evidence="1">Belongs to the LysR transcriptional regulatory family.</text>
</comment>
<dbReference type="InterPro" id="IPR000847">
    <property type="entry name" value="LysR_HTH_N"/>
</dbReference>
<keyword evidence="3" id="KW-0238">DNA-binding</keyword>
<dbReference type="InterPro" id="IPR005119">
    <property type="entry name" value="LysR_subst-bd"/>
</dbReference>
<dbReference type="Pfam" id="PF03466">
    <property type="entry name" value="LysR_substrate"/>
    <property type="match status" value="1"/>
</dbReference>
<dbReference type="RefSeq" id="WP_200237276.1">
    <property type="nucleotide sequence ID" value="NZ_JAENGP010000012.1"/>
</dbReference>
<sequence length="296" mass="33094">MDELAAYKVFVRVAKNGSFSKVGRLLGQSTSTVARTVTRLEEELGVRLLNRTTRQVVLTEAGQRFYNDAINILQSVDEAKLGVKSQQQEMRGAIRVHTARSVGSNLILPALPRFLNKHPSLTVDLSLTEERADLLAEKVDVAIWRGKLDDSGLIARPLASPRRVICGSPKYFKKKGIPTQPQDLVRHNCLVYSALHYPNEWTFLRGQEETSVKISGNLRVDTGTALFSSTLNGLGIAVLPEWLVHEACKRQELQIILSDYEVQLSDHDTSLSLVYPHRAPAPKVTSFIDFVLQLFY</sequence>
<feature type="domain" description="HTH lysR-type" evidence="5">
    <location>
        <begin position="1"/>
        <end position="59"/>
    </location>
</feature>
<dbReference type="Gene3D" id="3.40.190.290">
    <property type="match status" value="1"/>
</dbReference>
<dbReference type="CDD" id="cd08422">
    <property type="entry name" value="PBP2_CrgA_like"/>
    <property type="match status" value="1"/>
</dbReference>
<dbReference type="InterPro" id="IPR058163">
    <property type="entry name" value="LysR-type_TF_proteobact-type"/>
</dbReference>
<dbReference type="EMBL" id="JAENGP010000012">
    <property type="protein sequence ID" value="MBK1781756.1"/>
    <property type="molecule type" value="Genomic_DNA"/>
</dbReference>
<dbReference type="InterPro" id="IPR036390">
    <property type="entry name" value="WH_DNA-bd_sf"/>
</dbReference>
<keyword evidence="7" id="KW-1185">Reference proteome</keyword>
<keyword evidence="2" id="KW-0805">Transcription regulation</keyword>
<dbReference type="InterPro" id="IPR036388">
    <property type="entry name" value="WH-like_DNA-bd_sf"/>
</dbReference>
<evidence type="ECO:0000313" key="6">
    <source>
        <dbReference type="EMBL" id="MBK1781756.1"/>
    </source>
</evidence>
<evidence type="ECO:0000256" key="3">
    <source>
        <dbReference type="ARBA" id="ARBA00023125"/>
    </source>
</evidence>
<organism evidence="6 7">
    <name type="scientific">Advenella mandrilli</name>
    <dbReference type="NCBI Taxonomy" id="2800330"/>
    <lineage>
        <taxon>Bacteria</taxon>
        <taxon>Pseudomonadati</taxon>
        <taxon>Pseudomonadota</taxon>
        <taxon>Betaproteobacteria</taxon>
        <taxon>Burkholderiales</taxon>
        <taxon>Alcaligenaceae</taxon>
    </lineage>
</organism>
<dbReference type="Proteomes" id="UP000635316">
    <property type="component" value="Unassembled WGS sequence"/>
</dbReference>
<evidence type="ECO:0000256" key="2">
    <source>
        <dbReference type="ARBA" id="ARBA00023015"/>
    </source>
</evidence>
<evidence type="ECO:0000256" key="1">
    <source>
        <dbReference type="ARBA" id="ARBA00009437"/>
    </source>
</evidence>
<protein>
    <submittedName>
        <fullName evidence="6">LysR family transcriptional regulator</fullName>
    </submittedName>
</protein>
<name>A0ABS1ECU9_9BURK</name>
<dbReference type="PANTHER" id="PTHR30537:SF5">
    <property type="entry name" value="HTH-TYPE TRANSCRIPTIONAL ACTIVATOR TTDR-RELATED"/>
    <property type="match status" value="1"/>
</dbReference>
<dbReference type="Pfam" id="PF00126">
    <property type="entry name" value="HTH_1"/>
    <property type="match status" value="1"/>
</dbReference>
<dbReference type="SUPFAM" id="SSF53850">
    <property type="entry name" value="Periplasmic binding protein-like II"/>
    <property type="match status" value="1"/>
</dbReference>
<accession>A0ABS1ECU9</accession>
<dbReference type="Gene3D" id="1.10.10.10">
    <property type="entry name" value="Winged helix-like DNA-binding domain superfamily/Winged helix DNA-binding domain"/>
    <property type="match status" value="1"/>
</dbReference>
<comment type="caution">
    <text evidence="6">The sequence shown here is derived from an EMBL/GenBank/DDBJ whole genome shotgun (WGS) entry which is preliminary data.</text>
</comment>
<evidence type="ECO:0000259" key="5">
    <source>
        <dbReference type="PROSITE" id="PS50931"/>
    </source>
</evidence>
<dbReference type="SUPFAM" id="SSF46785">
    <property type="entry name" value="Winged helix' DNA-binding domain"/>
    <property type="match status" value="1"/>
</dbReference>
<keyword evidence="4" id="KW-0804">Transcription</keyword>
<gene>
    <name evidence="6" type="ORF">JHL22_11060</name>
</gene>
<reference evidence="6 7" key="1">
    <citation type="submission" date="2020-12" db="EMBL/GenBank/DDBJ databases">
        <authorList>
            <person name="Lu T."/>
            <person name="Wang Q."/>
            <person name="Han X."/>
        </authorList>
    </citation>
    <scope>NUCLEOTIDE SEQUENCE [LARGE SCALE GENOMIC DNA]</scope>
    <source>
        <strain evidence="6 7">WQ 585</strain>
    </source>
</reference>
<dbReference type="PROSITE" id="PS50931">
    <property type="entry name" value="HTH_LYSR"/>
    <property type="match status" value="1"/>
</dbReference>